<reference evidence="1" key="1">
    <citation type="journal article" date="2015" name="Nature">
        <title>Complex archaea that bridge the gap between prokaryotes and eukaryotes.</title>
        <authorList>
            <person name="Spang A."/>
            <person name="Saw J.H."/>
            <person name="Jorgensen S.L."/>
            <person name="Zaremba-Niedzwiedzka K."/>
            <person name="Martijn J."/>
            <person name="Lind A.E."/>
            <person name="van Eijk R."/>
            <person name="Schleper C."/>
            <person name="Guy L."/>
            <person name="Ettema T.J."/>
        </authorList>
    </citation>
    <scope>NUCLEOTIDE SEQUENCE</scope>
</reference>
<protein>
    <submittedName>
        <fullName evidence="1">Uncharacterized protein</fullName>
    </submittedName>
</protein>
<dbReference type="EMBL" id="LAZR01000745">
    <property type="protein sequence ID" value="KKN58915.1"/>
    <property type="molecule type" value="Genomic_DNA"/>
</dbReference>
<comment type="caution">
    <text evidence="1">The sequence shown here is derived from an EMBL/GenBank/DDBJ whole genome shotgun (WGS) entry which is preliminary data.</text>
</comment>
<organism evidence="1">
    <name type="scientific">marine sediment metagenome</name>
    <dbReference type="NCBI Taxonomy" id="412755"/>
    <lineage>
        <taxon>unclassified sequences</taxon>
        <taxon>metagenomes</taxon>
        <taxon>ecological metagenomes</taxon>
    </lineage>
</organism>
<dbReference type="AlphaFoldDB" id="A0A0F9RR13"/>
<evidence type="ECO:0000313" key="1">
    <source>
        <dbReference type="EMBL" id="KKN58915.1"/>
    </source>
</evidence>
<proteinExistence type="predicted"/>
<sequence>MKEYYIPIWEKNKILADVNIITIKAASLNEAIAKVQTQNPDWEVDELSAADFNIRNWN</sequence>
<gene>
    <name evidence="1" type="ORF">LCGC14_0547170</name>
</gene>
<accession>A0A0F9RR13</accession>
<name>A0A0F9RR13_9ZZZZ</name>